<evidence type="ECO:0000313" key="2">
    <source>
        <dbReference type="EMBL" id="KAG5177907.1"/>
    </source>
</evidence>
<reference evidence="2" key="1">
    <citation type="submission" date="2021-02" db="EMBL/GenBank/DDBJ databases">
        <title>First Annotated Genome of the Yellow-green Alga Tribonema minus.</title>
        <authorList>
            <person name="Mahan K.M."/>
        </authorList>
    </citation>
    <scope>NUCLEOTIDE SEQUENCE</scope>
    <source>
        <strain evidence="2">UTEX B ZZ1240</strain>
    </source>
</reference>
<dbReference type="EMBL" id="JAFCMP010000520">
    <property type="protein sequence ID" value="KAG5177907.1"/>
    <property type="molecule type" value="Genomic_DNA"/>
</dbReference>
<organism evidence="2 3">
    <name type="scientific">Tribonema minus</name>
    <dbReference type="NCBI Taxonomy" id="303371"/>
    <lineage>
        <taxon>Eukaryota</taxon>
        <taxon>Sar</taxon>
        <taxon>Stramenopiles</taxon>
        <taxon>Ochrophyta</taxon>
        <taxon>PX clade</taxon>
        <taxon>Xanthophyceae</taxon>
        <taxon>Tribonematales</taxon>
        <taxon>Tribonemataceae</taxon>
        <taxon>Tribonema</taxon>
    </lineage>
</organism>
<evidence type="ECO:0000259" key="1">
    <source>
        <dbReference type="Pfam" id="PF04187"/>
    </source>
</evidence>
<gene>
    <name evidence="2" type="ORF">JKP88DRAFT_331083</name>
</gene>
<proteinExistence type="predicted"/>
<dbReference type="AlphaFoldDB" id="A0A835YPZ7"/>
<dbReference type="SUPFAM" id="SSF159501">
    <property type="entry name" value="EreA/ChaN-like"/>
    <property type="match status" value="1"/>
</dbReference>
<accession>A0A835YPZ7</accession>
<name>A0A835YPZ7_9STRA</name>
<dbReference type="Pfam" id="PF04187">
    <property type="entry name" value="Cofac_haem_bdg"/>
    <property type="match status" value="1"/>
</dbReference>
<dbReference type="OrthoDB" id="206244at2759"/>
<dbReference type="Gene3D" id="3.40.50.11550">
    <property type="match status" value="1"/>
</dbReference>
<protein>
    <recommendedName>
        <fullName evidence="1">Haem-binding uptake Tiki superfamily ChaN domain-containing protein</fullName>
    </recommendedName>
</protein>
<sequence length="378" mass="39152">ALLGASGGPAAAAESEADLKARRRSPRPFLYRIEYTDPPTMVPYPEGTERKVEGVLASQQLVFLGAHTGSAEDGALAAGIVDRLAARKGKGKLLLGLADVQQRLQPALDAYLAASDAAAAELQLRDSGGWAEGAFEGCLPALRAARARGGGGVALVALAPDAGALARVAAAGLEGLSADERNQYVIDLKGFIEFARQTGYRAYADEVIFPAYADGVARGAFGAEPPSKANYFAARILRDEAVASAAVEAITAAPAGSTMVVLQPAEAVTAAPAGSTMVVDLDRVKFGFGSSGRAERIARSLGGALGVRAVLLNPTAADTLSGTTYLRLALGLAEDLYDGRPLADFVWYSARPLANQLSHLMNADDAGPIWARIKLGYD</sequence>
<dbReference type="Proteomes" id="UP000664859">
    <property type="component" value="Unassembled WGS sequence"/>
</dbReference>
<dbReference type="InterPro" id="IPR007314">
    <property type="entry name" value="Cofac_haem-bd_dom"/>
</dbReference>
<evidence type="ECO:0000313" key="3">
    <source>
        <dbReference type="Proteomes" id="UP000664859"/>
    </source>
</evidence>
<feature type="domain" description="Haem-binding uptake Tiki superfamily ChaN" evidence="1">
    <location>
        <begin position="56"/>
        <end position="262"/>
    </location>
</feature>
<comment type="caution">
    <text evidence="2">The sequence shown here is derived from an EMBL/GenBank/DDBJ whole genome shotgun (WGS) entry which is preliminary data.</text>
</comment>
<feature type="non-terminal residue" evidence="2">
    <location>
        <position position="378"/>
    </location>
</feature>
<keyword evidence="3" id="KW-1185">Reference proteome</keyword>